<evidence type="ECO:0000259" key="2">
    <source>
        <dbReference type="Pfam" id="PF01551"/>
    </source>
</evidence>
<dbReference type="InterPro" id="IPR016047">
    <property type="entry name" value="M23ase_b-sheet_dom"/>
</dbReference>
<dbReference type="PANTHER" id="PTHR21666">
    <property type="entry name" value="PEPTIDASE-RELATED"/>
    <property type="match status" value="1"/>
</dbReference>
<dbReference type="PANTHER" id="PTHR21666:SF270">
    <property type="entry name" value="MUREIN HYDROLASE ACTIVATOR ENVC"/>
    <property type="match status" value="1"/>
</dbReference>
<dbReference type="Pfam" id="PF01551">
    <property type="entry name" value="Peptidase_M23"/>
    <property type="match status" value="1"/>
</dbReference>
<dbReference type="Gene3D" id="2.70.70.10">
    <property type="entry name" value="Glucose Permease (Domain IIA)"/>
    <property type="match status" value="1"/>
</dbReference>
<keyword evidence="1" id="KW-1133">Transmembrane helix</keyword>
<dbReference type="GO" id="GO:0004222">
    <property type="term" value="F:metalloendopeptidase activity"/>
    <property type="evidence" value="ECO:0007669"/>
    <property type="project" value="TreeGrafter"/>
</dbReference>
<dbReference type="SUPFAM" id="SSF51261">
    <property type="entry name" value="Duplicated hybrid motif"/>
    <property type="match status" value="1"/>
</dbReference>
<dbReference type="InterPro" id="IPR050570">
    <property type="entry name" value="Cell_wall_metabolism_enzyme"/>
</dbReference>
<evidence type="ECO:0000313" key="3">
    <source>
        <dbReference type="EMBL" id="EEB21858.1"/>
    </source>
</evidence>
<name>B6XU72_9BIFI</name>
<evidence type="ECO:0000313" key="4">
    <source>
        <dbReference type="Proteomes" id="UP000003882"/>
    </source>
</evidence>
<evidence type="ECO:0000256" key="1">
    <source>
        <dbReference type="SAM" id="Phobius"/>
    </source>
</evidence>
<dbReference type="EMBL" id="ABXY01000011">
    <property type="protein sequence ID" value="EEB21858.1"/>
    <property type="molecule type" value="Genomic_DNA"/>
</dbReference>
<dbReference type="eggNOG" id="COG0739">
    <property type="taxonomic scope" value="Bacteria"/>
</dbReference>
<dbReference type="CDD" id="cd12797">
    <property type="entry name" value="M23_peptidase"/>
    <property type="match status" value="1"/>
</dbReference>
<feature type="transmembrane region" description="Helical" evidence="1">
    <location>
        <begin position="38"/>
        <end position="57"/>
    </location>
</feature>
<keyword evidence="1" id="KW-0472">Membrane</keyword>
<sequence>MQQREGAIMNEHEYRRRIQRNRIVQEEKKLIRQQLRQIMIVCALACVILLVCCLWSAEPTYAKTNSGDTSESCVALMRWPLNGAQVVGKYDAPKQQWLPGHRGVDLLADQQEAVVAPADGVIAFSGSVGGKAVVTIRHGGSLSGLTSTFEPAKTERDVGAHVVQGERFARVEGESDHCDDHCLHWGIKSEGRQYTDPESKTRTVRIGLKVL</sequence>
<keyword evidence="1" id="KW-0812">Transmembrane</keyword>
<comment type="caution">
    <text evidence="3">The sequence shown here is derived from an EMBL/GenBank/DDBJ whole genome shotgun (WGS) entry which is preliminary data.</text>
</comment>
<feature type="domain" description="M23ase beta-sheet core" evidence="2">
    <location>
        <begin position="100"/>
        <end position="193"/>
    </location>
</feature>
<proteinExistence type="predicted"/>
<reference evidence="3 4" key="1">
    <citation type="submission" date="2008-10" db="EMBL/GenBank/DDBJ databases">
        <title>Draft genome sequence of Bifidobacterium catenulatum (DSM 16992).</title>
        <authorList>
            <person name="Sudarsanam P."/>
            <person name="Ley R."/>
            <person name="Guruge J."/>
            <person name="Turnbaugh P.J."/>
            <person name="Mahowald M."/>
            <person name="Liep D."/>
            <person name="Gordon J."/>
        </authorList>
    </citation>
    <scope>NUCLEOTIDE SEQUENCE [LARGE SCALE GENOMIC DNA]</scope>
    <source>
        <strain evidence="3 4">DSM 16992</strain>
    </source>
</reference>
<dbReference type="AlphaFoldDB" id="B6XU72"/>
<dbReference type="InterPro" id="IPR011055">
    <property type="entry name" value="Dup_hybrid_motif"/>
</dbReference>
<reference evidence="3 4" key="2">
    <citation type="submission" date="2008-10" db="EMBL/GenBank/DDBJ databases">
        <authorList>
            <person name="Fulton L."/>
            <person name="Clifton S."/>
            <person name="Fulton B."/>
            <person name="Xu J."/>
            <person name="Minx P."/>
            <person name="Pepin K.H."/>
            <person name="Johnson M."/>
            <person name="Bhonagiri V."/>
            <person name="Nash W.E."/>
            <person name="Mardis E.R."/>
            <person name="Wilson R.K."/>
        </authorList>
    </citation>
    <scope>NUCLEOTIDE SEQUENCE [LARGE SCALE GENOMIC DNA]</scope>
    <source>
        <strain evidence="3 4">DSM 16992</strain>
    </source>
</reference>
<dbReference type="Proteomes" id="UP000003882">
    <property type="component" value="Unassembled WGS sequence"/>
</dbReference>
<accession>B6XU72</accession>
<organism evidence="3 4">
    <name type="scientific">Bifidobacterium catenulatum DSM 16992 = JCM 1194 = LMG 11043</name>
    <dbReference type="NCBI Taxonomy" id="566552"/>
    <lineage>
        <taxon>Bacteria</taxon>
        <taxon>Bacillati</taxon>
        <taxon>Actinomycetota</taxon>
        <taxon>Actinomycetes</taxon>
        <taxon>Bifidobacteriales</taxon>
        <taxon>Bifidobacteriaceae</taxon>
        <taxon>Bifidobacterium</taxon>
    </lineage>
</organism>
<gene>
    <name evidence="3" type="ORF">BIFCAT_00825</name>
</gene>
<protein>
    <submittedName>
        <fullName evidence="3">Peptidase, M23 family</fullName>
    </submittedName>
</protein>